<reference evidence="2" key="1">
    <citation type="journal article" date="2015" name="BMC Genomics">
        <title>Draft genome of a commonly misdiagnosed multidrug resistant pathogen Candida auris.</title>
        <authorList>
            <person name="Chatterjee S."/>
            <person name="Alampalli S.V."/>
            <person name="Nageshan R.K."/>
            <person name="Chettiar S.T."/>
            <person name="Joshi S."/>
            <person name="Tatu U.S."/>
        </authorList>
    </citation>
    <scope>NUCLEOTIDE SEQUENCE [LARGE SCALE GENOMIC DNA]</scope>
    <source>
        <strain evidence="2">6684</strain>
    </source>
</reference>
<comment type="caution">
    <text evidence="1">The sequence shown here is derived from an EMBL/GenBank/DDBJ whole genome shotgun (WGS) entry which is preliminary data.</text>
</comment>
<dbReference type="Proteomes" id="UP000037122">
    <property type="component" value="Unassembled WGS sequence"/>
</dbReference>
<name>A0A0L0NZU9_CANAR</name>
<dbReference type="VEuPathDB" id="FungiDB:CJI97_005361"/>
<dbReference type="AlphaFoldDB" id="A0A0L0NZU9"/>
<gene>
    <name evidence="1" type="ORF">QG37_03688</name>
</gene>
<dbReference type="VEuPathDB" id="FungiDB:B9J08_005277"/>
<evidence type="ECO:0000313" key="2">
    <source>
        <dbReference type="Proteomes" id="UP000037122"/>
    </source>
</evidence>
<organism evidence="1 2">
    <name type="scientific">Candidozyma auris</name>
    <name type="common">Yeast</name>
    <name type="synonym">Candida auris</name>
    <dbReference type="NCBI Taxonomy" id="498019"/>
    <lineage>
        <taxon>Eukaryota</taxon>
        <taxon>Fungi</taxon>
        <taxon>Dikarya</taxon>
        <taxon>Ascomycota</taxon>
        <taxon>Saccharomycotina</taxon>
        <taxon>Pichiomycetes</taxon>
        <taxon>Metschnikowiaceae</taxon>
        <taxon>Candidozyma</taxon>
    </lineage>
</organism>
<dbReference type="VEuPathDB" id="FungiDB:QG37_03688"/>
<dbReference type="VEuPathDB" id="FungiDB:CJJ09_004079"/>
<protein>
    <submittedName>
        <fullName evidence="1">Uncharacterized protein</fullName>
    </submittedName>
</protein>
<sequence>MLLFLVLLASVSASSIHDIFTQKILTAPEVDAFDDITNSMLEHGVVRVKEDNSIIVSEYLLELFSLNNLEESLKYEIGFASYLTGQNRFVQTSFKNSQFISIESSWLPLSGCIDNTRCNTTTSVSRLVEVKTLNSFGPSITFSLFGMGFAMDPRISSGHVLGSKFTCDVKPGDVLQMFQREHRVVVKNVKQRRFEIESWWKRPLRLLRVNEWEPVEGKSISYWQSSSTACVTDPQKLRCEE</sequence>
<dbReference type="EMBL" id="LGST01000023">
    <property type="protein sequence ID" value="KND99538.1"/>
    <property type="molecule type" value="Genomic_DNA"/>
</dbReference>
<proteinExistence type="predicted"/>
<accession>A0A0L0NZU9</accession>
<dbReference type="VEuPathDB" id="FungiDB:CJI96_0004064"/>
<evidence type="ECO:0000313" key="1">
    <source>
        <dbReference type="EMBL" id="KND99538.1"/>
    </source>
</evidence>
<dbReference type="VEuPathDB" id="FungiDB:CJJ07_001926"/>